<reference evidence="3" key="1">
    <citation type="journal article" date="2014" name="Science">
        <title>Ancient hybridizations among the ancestral genomes of bread wheat.</title>
        <authorList>
            <consortium name="International Wheat Genome Sequencing Consortium,"/>
            <person name="Marcussen T."/>
            <person name="Sandve S.R."/>
            <person name="Heier L."/>
            <person name="Spannagl M."/>
            <person name="Pfeifer M."/>
            <person name="Jakobsen K.S."/>
            <person name="Wulff B.B."/>
            <person name="Steuernagel B."/>
            <person name="Mayer K.F."/>
            <person name="Olsen O.A."/>
        </authorList>
    </citation>
    <scope>NUCLEOTIDE SEQUENCE [LARGE SCALE GENOMIC DNA]</scope>
    <source>
        <strain evidence="3">cv. AL8/78</strain>
    </source>
</reference>
<evidence type="ECO:0000256" key="1">
    <source>
        <dbReference type="SAM" id="MobiDB-lite"/>
    </source>
</evidence>
<dbReference type="Proteomes" id="UP000015105">
    <property type="component" value="Chromosome 1D"/>
</dbReference>
<reference evidence="2" key="3">
    <citation type="journal article" date="2017" name="Nature">
        <title>Genome sequence of the progenitor of the wheat D genome Aegilops tauschii.</title>
        <authorList>
            <person name="Luo M.C."/>
            <person name="Gu Y.Q."/>
            <person name="Puiu D."/>
            <person name="Wang H."/>
            <person name="Twardziok S.O."/>
            <person name="Deal K.R."/>
            <person name="Huo N."/>
            <person name="Zhu T."/>
            <person name="Wang L."/>
            <person name="Wang Y."/>
            <person name="McGuire P.E."/>
            <person name="Liu S."/>
            <person name="Long H."/>
            <person name="Ramasamy R.K."/>
            <person name="Rodriguez J.C."/>
            <person name="Van S.L."/>
            <person name="Yuan L."/>
            <person name="Wang Z."/>
            <person name="Xia Z."/>
            <person name="Xiao L."/>
            <person name="Anderson O.D."/>
            <person name="Ouyang S."/>
            <person name="Liang Y."/>
            <person name="Zimin A.V."/>
            <person name="Pertea G."/>
            <person name="Qi P."/>
            <person name="Bennetzen J.L."/>
            <person name="Dai X."/>
            <person name="Dawson M.W."/>
            <person name="Muller H.G."/>
            <person name="Kugler K."/>
            <person name="Rivarola-Duarte L."/>
            <person name="Spannagl M."/>
            <person name="Mayer K.F.X."/>
            <person name="Lu F.H."/>
            <person name="Bevan M.W."/>
            <person name="Leroy P."/>
            <person name="Li P."/>
            <person name="You F.M."/>
            <person name="Sun Q."/>
            <person name="Liu Z."/>
            <person name="Lyons E."/>
            <person name="Wicker T."/>
            <person name="Salzberg S.L."/>
            <person name="Devos K.M."/>
            <person name="Dvorak J."/>
        </authorList>
    </citation>
    <scope>NUCLEOTIDE SEQUENCE [LARGE SCALE GENOMIC DNA]</scope>
    <source>
        <strain evidence="2">cv. AL8/78</strain>
    </source>
</reference>
<accession>A0A452Z4I6</accession>
<sequence length="82" mass="7980">MSVPSGQADAPPATKPSTPAAPGQPATKPSTPAAPGQPATKPSTLATPGQRGFTPAAGEVIPQSAGRGNSCIHGSPQDAPDW</sequence>
<feature type="compositionally biased region" description="Low complexity" evidence="1">
    <location>
        <begin position="8"/>
        <end position="21"/>
    </location>
</feature>
<evidence type="ECO:0000313" key="2">
    <source>
        <dbReference type="EnsemblPlants" id="AET1Gv20631500.15"/>
    </source>
</evidence>
<reference evidence="3" key="2">
    <citation type="journal article" date="2017" name="Nat. Plants">
        <title>The Aegilops tauschii genome reveals multiple impacts of transposons.</title>
        <authorList>
            <person name="Zhao G."/>
            <person name="Zou C."/>
            <person name="Li K."/>
            <person name="Wang K."/>
            <person name="Li T."/>
            <person name="Gao L."/>
            <person name="Zhang X."/>
            <person name="Wang H."/>
            <person name="Yang Z."/>
            <person name="Liu X."/>
            <person name="Jiang W."/>
            <person name="Mao L."/>
            <person name="Kong X."/>
            <person name="Jiao Y."/>
            <person name="Jia J."/>
        </authorList>
    </citation>
    <scope>NUCLEOTIDE SEQUENCE [LARGE SCALE GENOMIC DNA]</scope>
    <source>
        <strain evidence="3">cv. AL8/78</strain>
    </source>
</reference>
<reference evidence="2" key="4">
    <citation type="submission" date="2019-03" db="UniProtKB">
        <authorList>
            <consortium name="EnsemblPlants"/>
        </authorList>
    </citation>
    <scope>IDENTIFICATION</scope>
</reference>
<dbReference type="AlphaFoldDB" id="A0A452Z4I6"/>
<dbReference type="EnsemblPlants" id="AET1Gv20631500.15">
    <property type="protein sequence ID" value="AET1Gv20631500.15"/>
    <property type="gene ID" value="AET1Gv20631500"/>
</dbReference>
<reference evidence="2" key="5">
    <citation type="journal article" date="2021" name="G3 (Bethesda)">
        <title>Aegilops tauschii genome assembly Aet v5.0 features greater sequence contiguity and improved annotation.</title>
        <authorList>
            <person name="Wang L."/>
            <person name="Zhu T."/>
            <person name="Rodriguez J.C."/>
            <person name="Deal K.R."/>
            <person name="Dubcovsky J."/>
            <person name="McGuire P.E."/>
            <person name="Lux T."/>
            <person name="Spannagl M."/>
            <person name="Mayer K.F.X."/>
            <person name="Baldrich P."/>
            <person name="Meyers B.C."/>
            <person name="Huo N."/>
            <person name="Gu Y.Q."/>
            <person name="Zhou H."/>
            <person name="Devos K.M."/>
            <person name="Bennetzen J.L."/>
            <person name="Unver T."/>
            <person name="Budak H."/>
            <person name="Gulick P.J."/>
            <person name="Galiba G."/>
            <person name="Kalapos B."/>
            <person name="Nelson D.R."/>
            <person name="Li P."/>
            <person name="You F.M."/>
            <person name="Luo M.C."/>
            <person name="Dvorak J."/>
        </authorList>
    </citation>
    <scope>NUCLEOTIDE SEQUENCE [LARGE SCALE GENOMIC DNA]</scope>
    <source>
        <strain evidence="2">cv. AL8/78</strain>
    </source>
</reference>
<proteinExistence type="predicted"/>
<dbReference type="Gramene" id="AET1Gv20631500.15">
    <property type="protein sequence ID" value="AET1Gv20631500.15"/>
    <property type="gene ID" value="AET1Gv20631500"/>
</dbReference>
<dbReference type="EnsemblPlants" id="AET1Gv20631500.19">
    <property type="protein sequence ID" value="AET1Gv20631500.19"/>
    <property type="gene ID" value="AET1Gv20631500"/>
</dbReference>
<keyword evidence="3" id="KW-1185">Reference proteome</keyword>
<protein>
    <submittedName>
        <fullName evidence="2">Uncharacterized protein</fullName>
    </submittedName>
</protein>
<dbReference type="Gramene" id="AET1Gv20631500.19">
    <property type="protein sequence ID" value="AET1Gv20631500.19"/>
    <property type="gene ID" value="AET1Gv20631500"/>
</dbReference>
<name>A0A452Z4I6_AEGTS</name>
<evidence type="ECO:0000313" key="3">
    <source>
        <dbReference type="Proteomes" id="UP000015105"/>
    </source>
</evidence>
<organism evidence="2 3">
    <name type="scientific">Aegilops tauschii subsp. strangulata</name>
    <name type="common">Goatgrass</name>
    <dbReference type="NCBI Taxonomy" id="200361"/>
    <lineage>
        <taxon>Eukaryota</taxon>
        <taxon>Viridiplantae</taxon>
        <taxon>Streptophyta</taxon>
        <taxon>Embryophyta</taxon>
        <taxon>Tracheophyta</taxon>
        <taxon>Spermatophyta</taxon>
        <taxon>Magnoliopsida</taxon>
        <taxon>Liliopsida</taxon>
        <taxon>Poales</taxon>
        <taxon>Poaceae</taxon>
        <taxon>BOP clade</taxon>
        <taxon>Pooideae</taxon>
        <taxon>Triticodae</taxon>
        <taxon>Triticeae</taxon>
        <taxon>Triticinae</taxon>
        <taxon>Aegilops</taxon>
    </lineage>
</organism>
<feature type="region of interest" description="Disordered" evidence="1">
    <location>
        <begin position="1"/>
        <end position="82"/>
    </location>
</feature>